<dbReference type="Pfam" id="PF20531">
    <property type="entry name" value="DUF6746"/>
    <property type="match status" value="1"/>
</dbReference>
<feature type="coiled-coil region" evidence="1">
    <location>
        <begin position="83"/>
        <end position="110"/>
    </location>
</feature>
<dbReference type="AlphaFoldDB" id="A0A7V7FY91"/>
<evidence type="ECO:0000256" key="1">
    <source>
        <dbReference type="SAM" id="Coils"/>
    </source>
</evidence>
<feature type="signal peptide" evidence="2">
    <location>
        <begin position="1"/>
        <end position="19"/>
    </location>
</feature>
<protein>
    <submittedName>
        <fullName evidence="3">Uncharacterized protein</fullName>
    </submittedName>
</protein>
<name>A0A7V7FY91_9GAMM</name>
<dbReference type="InterPro" id="IPR046634">
    <property type="entry name" value="DUF6746"/>
</dbReference>
<comment type="caution">
    <text evidence="3">The sequence shown here is derived from an EMBL/GenBank/DDBJ whole genome shotgun (WGS) entry which is preliminary data.</text>
</comment>
<proteinExistence type="predicted"/>
<accession>A0A7V7FY91</accession>
<evidence type="ECO:0000313" key="3">
    <source>
        <dbReference type="EMBL" id="KAA0010391.1"/>
    </source>
</evidence>
<sequence length="139" mass="15451">MKRAALIPFLALLALGVHASEQERDVDAADDKVEAELKEELEQSQGQSVETLQDAVDALELRNDLLDVLLTKEELTEGDIAIVQQLTETIENALAKIDEALDAMSDQVQEVKAGAESTDVERIRENGKAYLEKYRTLRE</sequence>
<keyword evidence="2" id="KW-0732">Signal</keyword>
<gene>
    <name evidence="3" type="ORF">F0A17_18190</name>
</gene>
<feature type="chain" id="PRO_5030533406" evidence="2">
    <location>
        <begin position="20"/>
        <end position="139"/>
    </location>
</feature>
<dbReference type="RefSeq" id="WP_149329773.1">
    <property type="nucleotide sequence ID" value="NZ_VTPY01000007.1"/>
</dbReference>
<reference evidence="3 4" key="1">
    <citation type="submission" date="2019-08" db="EMBL/GenBank/DDBJ databases">
        <title>Bioinformatics analysis of the strain L3 and L5.</title>
        <authorList>
            <person name="Li X."/>
        </authorList>
    </citation>
    <scope>NUCLEOTIDE SEQUENCE [LARGE SCALE GENOMIC DNA]</scope>
    <source>
        <strain evidence="3 4">L5</strain>
    </source>
</reference>
<dbReference type="EMBL" id="VTPY01000007">
    <property type="protein sequence ID" value="KAA0010391.1"/>
    <property type="molecule type" value="Genomic_DNA"/>
</dbReference>
<evidence type="ECO:0000256" key="2">
    <source>
        <dbReference type="SAM" id="SignalP"/>
    </source>
</evidence>
<dbReference type="Proteomes" id="UP000486760">
    <property type="component" value="Unassembled WGS sequence"/>
</dbReference>
<evidence type="ECO:0000313" key="4">
    <source>
        <dbReference type="Proteomes" id="UP000486760"/>
    </source>
</evidence>
<organism evidence="3 4">
    <name type="scientific">Billgrantia pellis</name>
    <dbReference type="NCBI Taxonomy" id="2606936"/>
    <lineage>
        <taxon>Bacteria</taxon>
        <taxon>Pseudomonadati</taxon>
        <taxon>Pseudomonadota</taxon>
        <taxon>Gammaproteobacteria</taxon>
        <taxon>Oceanospirillales</taxon>
        <taxon>Halomonadaceae</taxon>
        <taxon>Billgrantia</taxon>
    </lineage>
</organism>
<keyword evidence="4" id="KW-1185">Reference proteome</keyword>
<keyword evidence="1" id="KW-0175">Coiled coil</keyword>